<dbReference type="PATRIC" id="fig|1359.32.peg.1903"/>
<comment type="caution">
    <text evidence="1">The sequence shown here is derived from an EMBL/GenBank/DDBJ whole genome shotgun (WGS) entry which is preliminary data.</text>
</comment>
<sequence length="39" mass="4561">MGGSRVLIASVSKFYFKLRAIIKKYVKKPFKIADRLRKC</sequence>
<protein>
    <submittedName>
        <fullName evidence="1">Uncharacterized protein</fullName>
    </submittedName>
</protein>
<dbReference type="Proteomes" id="UP000076519">
    <property type="component" value="Unassembled WGS sequence"/>
</dbReference>
<proteinExistence type="predicted"/>
<evidence type="ECO:0000313" key="1">
    <source>
        <dbReference type="EMBL" id="KZK05839.1"/>
    </source>
</evidence>
<reference evidence="1 2" key="1">
    <citation type="submission" date="2015-08" db="EMBL/GenBank/DDBJ databases">
        <title>Draft Genome Sequences of 11 Lactococcus lactis subspecies cremoris strains.</title>
        <authorList>
            <person name="Wels M."/>
            <person name="Backus L."/>
            <person name="Boekhorst J."/>
            <person name="Dijkstra A."/>
            <person name="Beerthuizen M."/>
            <person name="Siezen R."/>
            <person name="Bachmann H."/>
            <person name="Van Hijum S."/>
        </authorList>
    </citation>
    <scope>NUCLEOTIDE SEQUENCE [LARGE SCALE GENOMIC DNA]</scope>
    <source>
        <strain evidence="1 2">KW10</strain>
    </source>
</reference>
<evidence type="ECO:0000313" key="2">
    <source>
        <dbReference type="Proteomes" id="UP000076519"/>
    </source>
</evidence>
<organism evidence="1 2">
    <name type="scientific">Lactococcus lactis subsp. cremoris</name>
    <name type="common">Streptococcus cremoris</name>
    <dbReference type="NCBI Taxonomy" id="1359"/>
    <lineage>
        <taxon>Bacteria</taxon>
        <taxon>Bacillati</taxon>
        <taxon>Bacillota</taxon>
        <taxon>Bacilli</taxon>
        <taxon>Lactobacillales</taxon>
        <taxon>Streptococcaceae</taxon>
        <taxon>Lactococcus</taxon>
    </lineage>
</organism>
<dbReference type="AlphaFoldDB" id="A0A165G458"/>
<name>A0A165G458_LACLC</name>
<accession>A0A165G458</accession>
<dbReference type="EMBL" id="LIYF01000027">
    <property type="protein sequence ID" value="KZK05839.1"/>
    <property type="molecule type" value="Genomic_DNA"/>
</dbReference>
<gene>
    <name evidence="1" type="ORF">AB996_1720</name>
</gene>